<proteinExistence type="predicted"/>
<accession>A0A1V3SVB4</accession>
<evidence type="ECO:0000313" key="2">
    <source>
        <dbReference type="EMBL" id="OOH72803.1"/>
    </source>
</evidence>
<dbReference type="Proteomes" id="UP000188586">
    <property type="component" value="Unassembled WGS sequence"/>
</dbReference>
<reference evidence="2 3" key="1">
    <citation type="submission" date="2016-11" db="EMBL/GenBank/DDBJ databases">
        <title>Comparative genomics of co-occurring bacteria in distinct bioleaching systems unravels niche-specific adaptation.</title>
        <authorList>
            <person name="Zhang X."/>
            <person name="Liu X."/>
            <person name="Yin H."/>
        </authorList>
    </citation>
    <scope>NUCLEOTIDE SEQUENCE [LARGE SCALE GENOMIC DNA]</scope>
    <source>
        <strain evidence="2 3">DX</strain>
    </source>
</reference>
<protein>
    <recommendedName>
        <fullName evidence="1">EAL domain-containing protein</fullName>
    </recommendedName>
</protein>
<dbReference type="EMBL" id="MPOJ01000010">
    <property type="protein sequence ID" value="OOH72803.1"/>
    <property type="molecule type" value="Genomic_DNA"/>
</dbReference>
<dbReference type="PROSITE" id="PS50883">
    <property type="entry name" value="EAL"/>
    <property type="match status" value="1"/>
</dbReference>
<feature type="domain" description="EAL" evidence="1">
    <location>
        <begin position="1"/>
        <end position="145"/>
    </location>
</feature>
<dbReference type="Pfam" id="PF00563">
    <property type="entry name" value="EAL"/>
    <property type="match status" value="1"/>
</dbReference>
<dbReference type="Gene3D" id="3.20.20.450">
    <property type="entry name" value="EAL domain"/>
    <property type="match status" value="1"/>
</dbReference>
<dbReference type="SUPFAM" id="SSF141868">
    <property type="entry name" value="EAL domain-like"/>
    <property type="match status" value="1"/>
</dbReference>
<comment type="caution">
    <text evidence="2">The sequence shown here is derived from an EMBL/GenBank/DDBJ whole genome shotgun (WGS) entry which is preliminary data.</text>
</comment>
<evidence type="ECO:0000313" key="3">
    <source>
        <dbReference type="Proteomes" id="UP000188586"/>
    </source>
</evidence>
<gene>
    <name evidence="2" type="ORF">BOX24_05285</name>
</gene>
<sequence>MPNPSTGSLSRLLGDSSLHWQPIIDLVNEKPVGAEALFRPPEGNPVEWLAWIDQTDQWKEFTRWEMEQVVSDLALFPSLSNPFFAFFNLSPRQCVSSFLFPWVRCFPSHISPVIEVLEKALERSQLSVLARIGGFHDLDPPVSPC</sequence>
<dbReference type="InterPro" id="IPR001633">
    <property type="entry name" value="EAL_dom"/>
</dbReference>
<organism evidence="2 3">
    <name type="scientific">Leptospirillum ferriphilum</name>
    <dbReference type="NCBI Taxonomy" id="178606"/>
    <lineage>
        <taxon>Bacteria</taxon>
        <taxon>Pseudomonadati</taxon>
        <taxon>Nitrospirota</taxon>
        <taxon>Nitrospiria</taxon>
        <taxon>Nitrospirales</taxon>
        <taxon>Nitrospiraceae</taxon>
        <taxon>Leptospirillum</taxon>
    </lineage>
</organism>
<name>A0A1V3SVB4_9BACT</name>
<evidence type="ECO:0000259" key="1">
    <source>
        <dbReference type="PROSITE" id="PS50883"/>
    </source>
</evidence>
<dbReference type="InterPro" id="IPR035919">
    <property type="entry name" value="EAL_sf"/>
</dbReference>
<dbReference type="AlphaFoldDB" id="A0A1V3SVB4"/>